<accession>A0A1E3VX51</accession>
<dbReference type="STRING" id="1774968.AUC68_11560"/>
<dbReference type="GO" id="GO:0061928">
    <property type="term" value="F:glutathione specific gamma-glutamylcyclotransferase activity"/>
    <property type="evidence" value="ECO:0007669"/>
    <property type="project" value="InterPro"/>
</dbReference>
<evidence type="ECO:0008006" key="4">
    <source>
        <dbReference type="Google" id="ProtNLM"/>
    </source>
</evidence>
<keyword evidence="1" id="KW-0456">Lyase</keyword>
<organism evidence="2 3">
    <name type="scientific">Methyloceanibacter methanicus</name>
    <dbReference type="NCBI Taxonomy" id="1774968"/>
    <lineage>
        <taxon>Bacteria</taxon>
        <taxon>Pseudomonadati</taxon>
        <taxon>Pseudomonadota</taxon>
        <taxon>Alphaproteobacteria</taxon>
        <taxon>Hyphomicrobiales</taxon>
        <taxon>Hyphomicrobiaceae</taxon>
        <taxon>Methyloceanibacter</taxon>
    </lineage>
</organism>
<evidence type="ECO:0000256" key="1">
    <source>
        <dbReference type="ARBA" id="ARBA00023239"/>
    </source>
</evidence>
<sequence>MPRHRLEFPDRHQGEIEDYLSERETCTATEIAVHLPGETIAAQTYIYEGPRLVEADLPLRARAAMILLAEGVAGSSYEYIRNVRDHLAELGVADPAVDALWRAVVALKDGNAHG</sequence>
<dbReference type="GO" id="GO:0006751">
    <property type="term" value="P:glutathione catabolic process"/>
    <property type="evidence" value="ECO:0007669"/>
    <property type="project" value="InterPro"/>
</dbReference>
<proteinExistence type="predicted"/>
<comment type="caution">
    <text evidence="2">The sequence shown here is derived from an EMBL/GenBank/DDBJ whole genome shotgun (WGS) entry which is preliminary data.</text>
</comment>
<gene>
    <name evidence="2" type="ORF">AUC68_11560</name>
</gene>
<keyword evidence="3" id="KW-1185">Reference proteome</keyword>
<evidence type="ECO:0000313" key="3">
    <source>
        <dbReference type="Proteomes" id="UP000094501"/>
    </source>
</evidence>
<dbReference type="InterPro" id="IPR006840">
    <property type="entry name" value="ChaC"/>
</dbReference>
<protein>
    <recommendedName>
        <fullName evidence="4">Gamma-glutamylcyclotransferase</fullName>
    </recommendedName>
</protein>
<dbReference type="RefSeq" id="WP_158008336.1">
    <property type="nucleotide sequence ID" value="NZ_LPWG01000014.1"/>
</dbReference>
<evidence type="ECO:0000313" key="2">
    <source>
        <dbReference type="EMBL" id="ODR98118.1"/>
    </source>
</evidence>
<dbReference type="EMBL" id="LPWG01000014">
    <property type="protein sequence ID" value="ODR98118.1"/>
    <property type="molecule type" value="Genomic_DNA"/>
</dbReference>
<dbReference type="OrthoDB" id="9809847at2"/>
<dbReference type="Proteomes" id="UP000094501">
    <property type="component" value="Unassembled WGS sequence"/>
</dbReference>
<reference evidence="2 3" key="1">
    <citation type="journal article" date="2016" name="Environ. Microbiol.">
        <title>New Methyloceanibacter diversity from North Sea sediments includes methanotroph containing solely the soluble methane monooxygenase.</title>
        <authorList>
            <person name="Vekeman B."/>
            <person name="Kerckhof F.M."/>
            <person name="Cremers G."/>
            <person name="de Vos P."/>
            <person name="Vandamme P."/>
            <person name="Boon N."/>
            <person name="Op den Camp H.J."/>
            <person name="Heylen K."/>
        </authorList>
    </citation>
    <scope>NUCLEOTIDE SEQUENCE [LARGE SCALE GENOMIC DNA]</scope>
    <source>
        <strain evidence="2 3">R-67174</strain>
    </source>
</reference>
<dbReference type="Pfam" id="PF04752">
    <property type="entry name" value="ChaC"/>
    <property type="match status" value="1"/>
</dbReference>
<name>A0A1E3VX51_9HYPH</name>
<dbReference type="AlphaFoldDB" id="A0A1E3VX51"/>